<keyword evidence="2" id="KW-1185">Reference proteome</keyword>
<dbReference type="EMBL" id="OX465086">
    <property type="protein sequence ID" value="CAI9263419.1"/>
    <property type="molecule type" value="Genomic_DNA"/>
</dbReference>
<sequence>MAKHMSKKKKTKSRKLVIQEESSGDKVILETPEATLTKEISSPEKTTVIPPEVSLAKSFHYKVLLLSFPLKMSPVPMFHYHHISFSIHLSLLHALSLNSLINHSLHYFLPNPLIHLNRMSHPRLLKNLKMKIHDVVVLSQILNLTSSSFEIEGLLKIFEARMVSKVSGMIKDSESRLLEKVDHSDQNNELRVNSQNSKFVGAVKELKQVAKERHTLFSLDVKKVTEDVNFKLQ</sequence>
<organism evidence="1 2">
    <name type="scientific">Lactuca saligna</name>
    <name type="common">Willowleaf lettuce</name>
    <dbReference type="NCBI Taxonomy" id="75948"/>
    <lineage>
        <taxon>Eukaryota</taxon>
        <taxon>Viridiplantae</taxon>
        <taxon>Streptophyta</taxon>
        <taxon>Embryophyta</taxon>
        <taxon>Tracheophyta</taxon>
        <taxon>Spermatophyta</taxon>
        <taxon>Magnoliopsida</taxon>
        <taxon>eudicotyledons</taxon>
        <taxon>Gunneridae</taxon>
        <taxon>Pentapetalae</taxon>
        <taxon>asterids</taxon>
        <taxon>campanulids</taxon>
        <taxon>Asterales</taxon>
        <taxon>Asteraceae</taxon>
        <taxon>Cichorioideae</taxon>
        <taxon>Cichorieae</taxon>
        <taxon>Lactucinae</taxon>
        <taxon>Lactuca</taxon>
    </lineage>
</organism>
<evidence type="ECO:0000313" key="1">
    <source>
        <dbReference type="EMBL" id="CAI9263419.1"/>
    </source>
</evidence>
<gene>
    <name evidence="1" type="ORF">LSALG_LOCUS4109</name>
</gene>
<proteinExistence type="predicted"/>
<evidence type="ECO:0000313" key="2">
    <source>
        <dbReference type="Proteomes" id="UP001177003"/>
    </source>
</evidence>
<accession>A0AA35USM9</accession>
<reference evidence="1" key="1">
    <citation type="submission" date="2023-04" db="EMBL/GenBank/DDBJ databases">
        <authorList>
            <person name="Vijverberg K."/>
            <person name="Xiong W."/>
            <person name="Schranz E."/>
        </authorList>
    </citation>
    <scope>NUCLEOTIDE SEQUENCE</scope>
</reference>
<dbReference type="Proteomes" id="UP001177003">
    <property type="component" value="Chromosome 0"/>
</dbReference>
<dbReference type="AlphaFoldDB" id="A0AA35USM9"/>
<protein>
    <submittedName>
        <fullName evidence="1">Uncharacterized protein</fullName>
    </submittedName>
</protein>
<name>A0AA35USM9_LACSI</name>